<evidence type="ECO:0000313" key="8">
    <source>
        <dbReference type="EMBL" id="JAQ05271.1"/>
    </source>
</evidence>
<comment type="function">
    <text evidence="5">May play a role in the regulation of cytokinesis. May play a role in signaling by stimulating protein glycosylation. Induces neuritogenesis by activating the Ras-MAP kinase pathway and is necessary for the survival of cerebellar neurons. Does not appear to play a major role in ciliogenesis.</text>
</comment>
<dbReference type="GO" id="GO:0051301">
    <property type="term" value="P:cell division"/>
    <property type="evidence" value="ECO:0007669"/>
    <property type="project" value="UniProtKB-KW"/>
</dbReference>
<evidence type="ECO:0000313" key="7">
    <source>
        <dbReference type="EMBL" id="JAG39090.1"/>
    </source>
</evidence>
<dbReference type="AlphaFoldDB" id="A0A0A9ZBC9"/>
<dbReference type="PANTHER" id="PTHR13255">
    <property type="entry name" value="ATAXIN-10"/>
    <property type="match status" value="1"/>
</dbReference>
<dbReference type="EMBL" id="GDHC01013358">
    <property type="protein sequence ID" value="JAQ05271.1"/>
    <property type="molecule type" value="Transcribed_RNA"/>
</dbReference>
<protein>
    <recommendedName>
        <fullName evidence="2">Ataxin-10</fullName>
    </recommendedName>
</protein>
<evidence type="ECO:0000256" key="5">
    <source>
        <dbReference type="ARBA" id="ARBA00045173"/>
    </source>
</evidence>
<dbReference type="SUPFAM" id="SSF48371">
    <property type="entry name" value="ARM repeat"/>
    <property type="match status" value="1"/>
</dbReference>
<accession>A0A0A9ZBC9</accession>
<dbReference type="Gene3D" id="1.25.10.10">
    <property type="entry name" value="Leucine-rich Repeat Variant"/>
    <property type="match status" value="1"/>
</dbReference>
<gene>
    <name evidence="8" type="primary">atxn10</name>
    <name evidence="7" type="ORF">CM83_48091</name>
    <name evidence="8" type="ORF">g.50412</name>
</gene>
<reference evidence="8" key="3">
    <citation type="journal article" date="2016" name="Gigascience">
        <title>De novo construction of an expanded transcriptome assembly for the western tarnished plant bug, Lygus hesperus.</title>
        <authorList>
            <person name="Tassone E.E."/>
            <person name="Geib S.M."/>
            <person name="Hall B."/>
            <person name="Fabrick J.A."/>
            <person name="Brent C.S."/>
            <person name="Hull J.J."/>
        </authorList>
    </citation>
    <scope>NUCLEOTIDE SEQUENCE</scope>
</reference>
<reference evidence="7" key="2">
    <citation type="submission" date="2014-07" db="EMBL/GenBank/DDBJ databases">
        <authorList>
            <person name="Hull J."/>
        </authorList>
    </citation>
    <scope>NUCLEOTIDE SEQUENCE</scope>
</reference>
<evidence type="ECO:0000256" key="4">
    <source>
        <dbReference type="ARBA" id="ARBA00023306"/>
    </source>
</evidence>
<dbReference type="InterPro" id="IPR019156">
    <property type="entry name" value="Ataxin-10_domain"/>
</dbReference>
<evidence type="ECO:0000256" key="2">
    <source>
        <dbReference type="ARBA" id="ARBA00018804"/>
    </source>
</evidence>
<feature type="domain" description="Ataxin-10" evidence="6">
    <location>
        <begin position="307"/>
        <end position="388"/>
    </location>
</feature>
<dbReference type="PANTHER" id="PTHR13255:SF0">
    <property type="entry name" value="ATAXIN-10"/>
    <property type="match status" value="1"/>
</dbReference>
<comment type="similarity">
    <text evidence="1">Belongs to the ataxin-10 family.</text>
</comment>
<name>A0A0A9ZBC9_LYGHE</name>
<dbReference type="EMBL" id="GBHO01004514">
    <property type="protein sequence ID" value="JAG39090.1"/>
    <property type="molecule type" value="Transcribed_RNA"/>
</dbReference>
<dbReference type="InterPro" id="IPR051374">
    <property type="entry name" value="Ataxin-10/CTR86_families"/>
</dbReference>
<reference evidence="7" key="1">
    <citation type="journal article" date="2014" name="PLoS ONE">
        <title>Transcriptome-Based Identification of ABC Transporters in the Western Tarnished Plant Bug Lygus hesperus.</title>
        <authorList>
            <person name="Hull J.J."/>
            <person name="Chaney K."/>
            <person name="Geib S.M."/>
            <person name="Fabrick J.A."/>
            <person name="Brent C.S."/>
            <person name="Walsh D."/>
            <person name="Lavine L.C."/>
        </authorList>
    </citation>
    <scope>NUCLEOTIDE SEQUENCE</scope>
</reference>
<dbReference type="InterPro" id="IPR011989">
    <property type="entry name" value="ARM-like"/>
</dbReference>
<proteinExistence type="inferred from homology"/>
<evidence type="ECO:0000256" key="1">
    <source>
        <dbReference type="ARBA" id="ARBA00008384"/>
    </source>
</evidence>
<evidence type="ECO:0000256" key="3">
    <source>
        <dbReference type="ARBA" id="ARBA00022618"/>
    </source>
</evidence>
<dbReference type="GO" id="GO:0005829">
    <property type="term" value="C:cytosol"/>
    <property type="evidence" value="ECO:0007669"/>
    <property type="project" value="TreeGrafter"/>
</dbReference>
<dbReference type="Pfam" id="PF09759">
    <property type="entry name" value="Atx10homo_assoc"/>
    <property type="match status" value="1"/>
</dbReference>
<dbReference type="InterPro" id="IPR016024">
    <property type="entry name" value="ARM-type_fold"/>
</dbReference>
<keyword evidence="3" id="KW-0132">Cell division</keyword>
<sequence length="410" mass="46208">MSLESFKLMLAESLRTNQENMDYSQTLRSLRQFRSEVATGGVKLLSVDENDSLITNLFAFVEKMHLVQPPSPDSTLAFSIGVQCIVNLMSNNDAIRNYFADNYIQSILGWLKTEGCKQQNYVCAALLNIDQVGKLSKELNNEEFVRDLISVSESGAEFGILLMQNLLNSRHFRQLYEAAREEQRFFLVQLLESMMTDEGSFVDEVTFLSSKFKKSCDGIMAAIPSVSSFASLELALMLEFLSATSYKSGYISTLQSDFSLVINSSYLLRGIHEIVSQKKTWKESLKEAVESIKDKNSELTKKPFFGVKGNLIRLLGNLSYKHKRNQDQIREAGCIPIFLDSCKLDGENPFIKEWSILTIRNVCDGNPENQTFIKNMNYQGCDLSVVQELSLSLDDGEGNGINIAPVLRRC</sequence>
<organism evidence="7">
    <name type="scientific">Lygus hesperus</name>
    <name type="common">Western plant bug</name>
    <dbReference type="NCBI Taxonomy" id="30085"/>
    <lineage>
        <taxon>Eukaryota</taxon>
        <taxon>Metazoa</taxon>
        <taxon>Ecdysozoa</taxon>
        <taxon>Arthropoda</taxon>
        <taxon>Hexapoda</taxon>
        <taxon>Insecta</taxon>
        <taxon>Pterygota</taxon>
        <taxon>Neoptera</taxon>
        <taxon>Paraneoptera</taxon>
        <taxon>Hemiptera</taxon>
        <taxon>Heteroptera</taxon>
        <taxon>Panheteroptera</taxon>
        <taxon>Cimicomorpha</taxon>
        <taxon>Miridae</taxon>
        <taxon>Mirini</taxon>
        <taxon>Lygus</taxon>
    </lineage>
</organism>
<keyword evidence="4" id="KW-0131">Cell cycle</keyword>
<evidence type="ECO:0000259" key="6">
    <source>
        <dbReference type="Pfam" id="PF09759"/>
    </source>
</evidence>